<feature type="transmembrane region" description="Helical" evidence="1">
    <location>
        <begin position="47"/>
        <end position="64"/>
    </location>
</feature>
<keyword evidence="4" id="KW-1185">Reference proteome</keyword>
<dbReference type="PANTHER" id="PTHR28008:SF1">
    <property type="entry name" value="DOMAIN PROTEIN, PUTATIVE (AFU_ORTHOLOGUE AFUA_3G10980)-RELATED"/>
    <property type="match status" value="1"/>
</dbReference>
<keyword evidence="1" id="KW-0472">Membrane</keyword>
<feature type="transmembrane region" description="Helical" evidence="1">
    <location>
        <begin position="71"/>
        <end position="89"/>
    </location>
</feature>
<dbReference type="EMBL" id="BEXT01000001">
    <property type="protein sequence ID" value="GBC62196.1"/>
    <property type="molecule type" value="Genomic_DNA"/>
</dbReference>
<protein>
    <submittedName>
        <fullName evidence="3">VanZ family protein</fullName>
    </submittedName>
</protein>
<evidence type="ECO:0000313" key="3">
    <source>
        <dbReference type="EMBL" id="GBC62196.1"/>
    </source>
</evidence>
<feature type="transmembrane region" description="Helical" evidence="1">
    <location>
        <begin position="109"/>
        <end position="127"/>
    </location>
</feature>
<organism evidence="3 4">
    <name type="scientific">Desulfonema ishimotonii</name>
    <dbReference type="NCBI Taxonomy" id="45657"/>
    <lineage>
        <taxon>Bacteria</taxon>
        <taxon>Pseudomonadati</taxon>
        <taxon>Thermodesulfobacteriota</taxon>
        <taxon>Desulfobacteria</taxon>
        <taxon>Desulfobacterales</taxon>
        <taxon>Desulfococcaceae</taxon>
        <taxon>Desulfonema</taxon>
    </lineage>
</organism>
<dbReference type="Proteomes" id="UP000288096">
    <property type="component" value="Unassembled WGS sequence"/>
</dbReference>
<evidence type="ECO:0000256" key="1">
    <source>
        <dbReference type="SAM" id="Phobius"/>
    </source>
</evidence>
<dbReference type="OrthoDB" id="5422112at2"/>
<dbReference type="Pfam" id="PF04892">
    <property type="entry name" value="VanZ"/>
    <property type="match status" value="1"/>
</dbReference>
<reference evidence="4" key="2">
    <citation type="submission" date="2019-01" db="EMBL/GenBank/DDBJ databases">
        <title>Genome sequence of Desulfonema ishimotonii strain Tokyo 01.</title>
        <authorList>
            <person name="Fukui M."/>
        </authorList>
    </citation>
    <scope>NUCLEOTIDE SEQUENCE [LARGE SCALE GENOMIC DNA]</scope>
    <source>
        <strain evidence="4">Tokyo 01</strain>
    </source>
</reference>
<evidence type="ECO:0000259" key="2">
    <source>
        <dbReference type="Pfam" id="PF04892"/>
    </source>
</evidence>
<dbReference type="AlphaFoldDB" id="A0A401FZ32"/>
<dbReference type="NCBIfam" id="NF037970">
    <property type="entry name" value="vanZ_1"/>
    <property type="match status" value="1"/>
</dbReference>
<accession>A0A401FZ32</accession>
<dbReference type="InterPro" id="IPR006976">
    <property type="entry name" value="VanZ-like"/>
</dbReference>
<reference evidence="4" key="1">
    <citation type="submission" date="2017-11" db="EMBL/GenBank/DDBJ databases">
        <authorList>
            <person name="Watanabe M."/>
            <person name="Kojima H."/>
        </authorList>
    </citation>
    <scope>NUCLEOTIDE SEQUENCE [LARGE SCALE GENOMIC DNA]</scope>
    <source>
        <strain evidence="4">Tokyo 01</strain>
    </source>
</reference>
<dbReference type="PANTHER" id="PTHR28008">
    <property type="entry name" value="DOMAIN PROTEIN, PUTATIVE (AFU_ORTHOLOGUE AFUA_3G10980)-RELATED"/>
    <property type="match status" value="1"/>
</dbReference>
<gene>
    <name evidence="3" type="ORF">DENIS_3165</name>
</gene>
<feature type="transmembrane region" description="Helical" evidence="1">
    <location>
        <begin position="12"/>
        <end position="32"/>
    </location>
</feature>
<proteinExistence type="predicted"/>
<keyword evidence="1" id="KW-1133">Transmembrane helix</keyword>
<feature type="domain" description="VanZ-like" evidence="2">
    <location>
        <begin position="38"/>
        <end position="124"/>
    </location>
</feature>
<sequence length="138" mass="15505">MNFVMNHVSRKIVFHWLPVLIYCVLIFSQSAFPSPVRAPSFPHMDKVSHFVAYAILGGLFYRAFTKTRSEGGTLPLIGISVLSSTLFGASDELHQYFVPMRTADPADLLADLLGSMAGVWLFHCLFIRRARTSRKIVD</sequence>
<comment type="caution">
    <text evidence="3">The sequence shown here is derived from an EMBL/GenBank/DDBJ whole genome shotgun (WGS) entry which is preliminary data.</text>
</comment>
<name>A0A401FZ32_9BACT</name>
<evidence type="ECO:0000313" key="4">
    <source>
        <dbReference type="Proteomes" id="UP000288096"/>
    </source>
</evidence>
<keyword evidence="1" id="KW-0812">Transmembrane</keyword>